<keyword evidence="3" id="KW-1185">Reference proteome</keyword>
<dbReference type="Pfam" id="PF07002">
    <property type="entry name" value="Copine"/>
    <property type="match status" value="1"/>
</dbReference>
<dbReference type="AlphaFoldDB" id="A0A9Q0JZS3"/>
<dbReference type="EMBL" id="JAMYWD010000010">
    <property type="protein sequence ID" value="KAJ4958564.1"/>
    <property type="molecule type" value="Genomic_DNA"/>
</dbReference>
<dbReference type="GO" id="GO:0004842">
    <property type="term" value="F:ubiquitin-protein transferase activity"/>
    <property type="evidence" value="ECO:0007669"/>
    <property type="project" value="TreeGrafter"/>
</dbReference>
<reference evidence="2" key="1">
    <citation type="journal article" date="2023" name="Plant J.">
        <title>The genome of the king protea, Protea cynaroides.</title>
        <authorList>
            <person name="Chang J."/>
            <person name="Duong T.A."/>
            <person name="Schoeman C."/>
            <person name="Ma X."/>
            <person name="Roodt D."/>
            <person name="Barker N."/>
            <person name="Li Z."/>
            <person name="Van de Peer Y."/>
            <person name="Mizrachi E."/>
        </authorList>
    </citation>
    <scope>NUCLEOTIDE SEQUENCE</scope>
    <source>
        <tissue evidence="2">Young leaves</tissue>
    </source>
</reference>
<dbReference type="InterPro" id="IPR052079">
    <property type="entry name" value="E3_ligase/Copine_domain"/>
</dbReference>
<feature type="domain" description="Copine C-terminal" evidence="1">
    <location>
        <begin position="2"/>
        <end position="104"/>
    </location>
</feature>
<proteinExistence type="predicted"/>
<evidence type="ECO:0000313" key="3">
    <source>
        <dbReference type="Proteomes" id="UP001141806"/>
    </source>
</evidence>
<dbReference type="PANTHER" id="PTHR45751">
    <property type="entry name" value="COPINE FAMILY PROTEIN 1"/>
    <property type="match status" value="1"/>
</dbReference>
<organism evidence="2 3">
    <name type="scientific">Protea cynaroides</name>
    <dbReference type="NCBI Taxonomy" id="273540"/>
    <lineage>
        <taxon>Eukaryota</taxon>
        <taxon>Viridiplantae</taxon>
        <taxon>Streptophyta</taxon>
        <taxon>Embryophyta</taxon>
        <taxon>Tracheophyta</taxon>
        <taxon>Spermatophyta</taxon>
        <taxon>Magnoliopsida</taxon>
        <taxon>Proteales</taxon>
        <taxon>Proteaceae</taxon>
        <taxon>Protea</taxon>
    </lineage>
</organism>
<dbReference type="PANTHER" id="PTHR45751:SF16">
    <property type="entry name" value="E3 UBIQUITIN-PROTEIN LIGASE RGLG4"/>
    <property type="match status" value="1"/>
</dbReference>
<dbReference type="GO" id="GO:0016567">
    <property type="term" value="P:protein ubiquitination"/>
    <property type="evidence" value="ECO:0007669"/>
    <property type="project" value="TreeGrafter"/>
</dbReference>
<protein>
    <recommendedName>
        <fullName evidence="1">Copine C-terminal domain-containing protein</fullName>
    </recommendedName>
</protein>
<dbReference type="GO" id="GO:0005634">
    <property type="term" value="C:nucleus"/>
    <property type="evidence" value="ECO:0007669"/>
    <property type="project" value="TreeGrafter"/>
</dbReference>
<gene>
    <name evidence="2" type="ORF">NE237_025675</name>
</gene>
<sequence>MFSFRSDHTPCQGFEEVLTCYKKIAKKCICGVGPTCYATIIEAAIDMVDKSGGQHYVLVIIADDWIKRRVEIESIVNASGYAHSIVYLGVGDGPWDKMKGIADKIHGRNFDNFQNPSEKVAAFSLVSTMKIPMHYKASKEYGFLGQGSRSRKVNLIAPSFMQ</sequence>
<dbReference type="OrthoDB" id="5855668at2759"/>
<evidence type="ECO:0000259" key="1">
    <source>
        <dbReference type="Pfam" id="PF07002"/>
    </source>
</evidence>
<dbReference type="Proteomes" id="UP001141806">
    <property type="component" value="Unassembled WGS sequence"/>
</dbReference>
<evidence type="ECO:0000313" key="2">
    <source>
        <dbReference type="EMBL" id="KAJ4958564.1"/>
    </source>
</evidence>
<name>A0A9Q0JZS3_9MAGN</name>
<dbReference type="InterPro" id="IPR010734">
    <property type="entry name" value="Copine_C"/>
</dbReference>
<comment type="caution">
    <text evidence="2">The sequence shown here is derived from an EMBL/GenBank/DDBJ whole genome shotgun (WGS) entry which is preliminary data.</text>
</comment>
<accession>A0A9Q0JZS3</accession>